<sequence>MIVIGRKGSWIKGLLPCNYSGRTALNSAICRSPPVILSAILMTTPRTFEDQRAVTQHIRDDAWNAWTPELLFYRLRHQSSPWYVAGGWALDLWHGYQTRDHEDLEFCVLSEDVDLYRMVLCELEFFQVLNGATAHLAPATTPLPNVSQIWGADLDNQCWRVDMMIEQGTLDDWF</sequence>
<comment type="caution">
    <text evidence="1">The sequence shown here is derived from an EMBL/GenBank/DDBJ whole genome shotgun (WGS) entry which is preliminary data.</text>
</comment>
<protein>
    <submittedName>
        <fullName evidence="1">Uncharacterized protein</fullName>
    </submittedName>
</protein>
<evidence type="ECO:0000313" key="2">
    <source>
        <dbReference type="Proteomes" id="UP001241472"/>
    </source>
</evidence>
<gene>
    <name evidence="1" type="ORF">J2T09_004913</name>
</gene>
<organism evidence="1 2">
    <name type="scientific">Neorhizobium huautlense</name>
    <dbReference type="NCBI Taxonomy" id="67774"/>
    <lineage>
        <taxon>Bacteria</taxon>
        <taxon>Pseudomonadati</taxon>
        <taxon>Pseudomonadota</taxon>
        <taxon>Alphaproteobacteria</taxon>
        <taxon>Hyphomicrobiales</taxon>
        <taxon>Rhizobiaceae</taxon>
        <taxon>Rhizobium/Agrobacterium group</taxon>
        <taxon>Neorhizobium</taxon>
    </lineage>
</organism>
<reference evidence="1 2" key="1">
    <citation type="submission" date="2023-07" db="EMBL/GenBank/DDBJ databases">
        <title>Sorghum-associated microbial communities from plants grown in Nebraska, USA.</title>
        <authorList>
            <person name="Schachtman D."/>
        </authorList>
    </citation>
    <scope>NUCLEOTIDE SEQUENCE [LARGE SCALE GENOMIC DNA]</scope>
    <source>
        <strain evidence="1 2">DS1307</strain>
    </source>
</reference>
<dbReference type="Pfam" id="PF10706">
    <property type="entry name" value="Aminoglyc_resit"/>
    <property type="match status" value="1"/>
</dbReference>
<dbReference type="Proteomes" id="UP001241472">
    <property type="component" value="Unassembled WGS sequence"/>
</dbReference>
<dbReference type="InterPro" id="IPR019646">
    <property type="entry name" value="Aminoglyc_AdlTrfase"/>
</dbReference>
<proteinExistence type="predicted"/>
<name>A0ABT9Q068_9HYPH</name>
<dbReference type="EMBL" id="JAUSRF010000022">
    <property type="protein sequence ID" value="MDP9840133.1"/>
    <property type="molecule type" value="Genomic_DNA"/>
</dbReference>
<keyword evidence="2" id="KW-1185">Reference proteome</keyword>
<dbReference type="Gene3D" id="3.30.460.40">
    <property type="match status" value="1"/>
</dbReference>
<accession>A0ABT9Q068</accession>
<dbReference type="RefSeq" id="WP_306839442.1">
    <property type="nucleotide sequence ID" value="NZ_JAUSRF010000022.1"/>
</dbReference>
<evidence type="ECO:0000313" key="1">
    <source>
        <dbReference type="EMBL" id="MDP9840133.1"/>
    </source>
</evidence>